<name>A0AAV2YER4_9STRA</name>
<evidence type="ECO:0000256" key="1">
    <source>
        <dbReference type="SAM" id="Phobius"/>
    </source>
</evidence>
<protein>
    <submittedName>
        <fullName evidence="2">Uncharacterized protein</fullName>
    </submittedName>
</protein>
<keyword evidence="1" id="KW-1133">Transmembrane helix</keyword>
<dbReference type="Proteomes" id="UP001146120">
    <property type="component" value="Unassembled WGS sequence"/>
</dbReference>
<keyword evidence="1" id="KW-0812">Transmembrane</keyword>
<reference evidence="2" key="1">
    <citation type="submission" date="2022-11" db="EMBL/GenBank/DDBJ databases">
        <authorList>
            <person name="Morgan W.R."/>
            <person name="Tartar A."/>
        </authorList>
    </citation>
    <scope>NUCLEOTIDE SEQUENCE</scope>
    <source>
        <strain evidence="2">ARSEF 373</strain>
    </source>
</reference>
<organism evidence="2 3">
    <name type="scientific">Lagenidium giganteum</name>
    <dbReference type="NCBI Taxonomy" id="4803"/>
    <lineage>
        <taxon>Eukaryota</taxon>
        <taxon>Sar</taxon>
        <taxon>Stramenopiles</taxon>
        <taxon>Oomycota</taxon>
        <taxon>Peronosporomycetes</taxon>
        <taxon>Pythiales</taxon>
        <taxon>Pythiaceae</taxon>
    </lineage>
</organism>
<keyword evidence="3" id="KW-1185">Reference proteome</keyword>
<dbReference type="EMBL" id="DAKRPA010000328">
    <property type="protein sequence ID" value="DAZ93287.1"/>
    <property type="molecule type" value="Genomic_DNA"/>
</dbReference>
<evidence type="ECO:0000313" key="3">
    <source>
        <dbReference type="Proteomes" id="UP001146120"/>
    </source>
</evidence>
<accession>A0AAV2YER4</accession>
<evidence type="ECO:0000313" key="2">
    <source>
        <dbReference type="EMBL" id="DAZ93287.1"/>
    </source>
</evidence>
<gene>
    <name evidence="2" type="ORF">N0F65_001126</name>
</gene>
<dbReference type="AlphaFoldDB" id="A0AAV2YER4"/>
<sequence length="277" mass="27821">MKLTPQRRRGRRPKLRIQTLVVTALLGITLGSAIADLGNGNNGTAAPLSTLAPTPTPSLSGCQICDKTGDCSHAYLGNPGQLCGHWLDTNSQRQSCCCPKDATCTSKTNYECKCSSTPAPTPAKTAAAPTLIGGIIGGIVFLALVGLSGYCIYRMCCRTARPPPPVKTGVPVVGAAVPAYNVAPQPMYTQPVYASPVQMAPAYGYGYGGSDTLGTVAAVAAGVVIADAIADAGDSGFHHHHGYDGGDYGGGYGGGFDGGGGGGFDGGGGGGDFGGDF</sequence>
<feature type="transmembrane region" description="Helical" evidence="1">
    <location>
        <begin position="131"/>
        <end position="153"/>
    </location>
</feature>
<keyword evidence="1" id="KW-0472">Membrane</keyword>
<comment type="caution">
    <text evidence="2">The sequence shown here is derived from an EMBL/GenBank/DDBJ whole genome shotgun (WGS) entry which is preliminary data.</text>
</comment>
<proteinExistence type="predicted"/>
<reference evidence="2" key="2">
    <citation type="journal article" date="2023" name="Microbiol Resour">
        <title>Decontamination and Annotation of the Draft Genome Sequence of the Oomycete Lagenidium giganteum ARSEF 373.</title>
        <authorList>
            <person name="Morgan W.R."/>
            <person name="Tartar A."/>
        </authorList>
    </citation>
    <scope>NUCLEOTIDE SEQUENCE</scope>
    <source>
        <strain evidence="2">ARSEF 373</strain>
    </source>
</reference>